<dbReference type="KEGG" id="cpi:Cpin_6337"/>
<dbReference type="OrthoDB" id="8536512at2"/>
<dbReference type="SUPFAM" id="SSF57783">
    <property type="entry name" value="Zinc beta-ribbon"/>
    <property type="match status" value="1"/>
</dbReference>
<dbReference type="RefSeq" id="WP_012793907.1">
    <property type="nucleotide sequence ID" value="NC_013132.1"/>
</dbReference>
<gene>
    <name evidence="1" type="ordered locus">Cpin_6337</name>
</gene>
<accession>A0A979GTF3</accession>
<reference evidence="2" key="1">
    <citation type="submission" date="2009-08" db="EMBL/GenBank/DDBJ databases">
        <title>The complete genome of Chitinophaga pinensis DSM 2588.</title>
        <authorList>
            <consortium name="US DOE Joint Genome Institute (JGI-PGF)"/>
            <person name="Lucas S."/>
            <person name="Copeland A."/>
            <person name="Lapidus A."/>
            <person name="Glavina del Rio T."/>
            <person name="Dalin E."/>
            <person name="Tice H."/>
            <person name="Bruce D."/>
            <person name="Goodwin L."/>
            <person name="Pitluck S."/>
            <person name="Kyrpides N."/>
            <person name="Mavromatis K."/>
            <person name="Ivanova N."/>
            <person name="Mikhailova N."/>
            <person name="Sims D."/>
            <person name="Meinche L."/>
            <person name="Brettin T."/>
            <person name="Detter J.C."/>
            <person name="Han C."/>
            <person name="Larimer F."/>
            <person name="Land M."/>
            <person name="Hauser L."/>
            <person name="Markowitz V."/>
            <person name="Cheng J.-F."/>
            <person name="Hugenholtz P."/>
            <person name="Woyke T."/>
            <person name="Wu D."/>
            <person name="Spring S."/>
            <person name="Klenk H.-P."/>
            <person name="Eisen J.A."/>
        </authorList>
    </citation>
    <scope>NUCLEOTIDE SEQUENCE [LARGE SCALE GENOMIC DNA]</scope>
    <source>
        <strain evidence="2">ATCC 43595 / DSM 2588 / LMG 13176 / NBRC 15968 / NCIMB 11800 / UQM 2034</strain>
    </source>
</reference>
<dbReference type="Proteomes" id="UP000002215">
    <property type="component" value="Chromosome"/>
</dbReference>
<dbReference type="GO" id="GO:0003677">
    <property type="term" value="F:DNA binding"/>
    <property type="evidence" value="ECO:0007669"/>
    <property type="project" value="InterPro"/>
</dbReference>
<protein>
    <recommendedName>
        <fullName evidence="3">Toprim domain-containing protein</fullName>
    </recommendedName>
</protein>
<sequence>MNIEHAKSISLALILDKLNLKPVRISEYDLYYNNPFRRDEKADFRIDLHENCWNDEDTGERGGVLQFVCKHLQRSGLGSTEFDALRWIGNMFGLLPAIKPIANIDIQQDDLKLNVTDQKKIEHPALIEFLESRGIPSSLADRYLKEVNVYSRVKCKSIFALGFKNDKGGHVLRNKYFKGCCSPQYLTFIRGKIPKPNTIHIFIDWLDYLSAIIQQRNGRKLEGDTIVLNGLRNLAKATPYIKGYGYRQAFTWMSNDQEGKEAITNLDTFFATEDGLSHKPMNSLYAPYKDVNAWHMVKVGLPE</sequence>
<evidence type="ECO:0000313" key="1">
    <source>
        <dbReference type="EMBL" id="ACU63742.1"/>
    </source>
</evidence>
<evidence type="ECO:0000313" key="2">
    <source>
        <dbReference type="Proteomes" id="UP000002215"/>
    </source>
</evidence>
<evidence type="ECO:0008006" key="3">
    <source>
        <dbReference type="Google" id="ProtNLM"/>
    </source>
</evidence>
<dbReference type="EMBL" id="CP001699">
    <property type="protein sequence ID" value="ACU63742.1"/>
    <property type="molecule type" value="Genomic_DNA"/>
</dbReference>
<reference evidence="1 2" key="2">
    <citation type="journal article" date="2010" name="Stand. Genomic Sci.">
        <title>Complete genome sequence of Chitinophaga pinensis type strain (UQM 2034).</title>
        <authorList>
            <person name="Glavina Del Rio T."/>
            <person name="Abt B."/>
            <person name="Spring S."/>
            <person name="Lapidus A."/>
            <person name="Nolan M."/>
            <person name="Tice H."/>
            <person name="Copeland A."/>
            <person name="Cheng J.F."/>
            <person name="Chen F."/>
            <person name="Bruce D."/>
            <person name="Goodwin L."/>
            <person name="Pitluck S."/>
            <person name="Ivanova N."/>
            <person name="Mavromatis K."/>
            <person name="Mikhailova N."/>
            <person name="Pati A."/>
            <person name="Chen A."/>
            <person name="Palaniappan K."/>
            <person name="Land M."/>
            <person name="Hauser L."/>
            <person name="Chang Y.J."/>
            <person name="Jeffries C.D."/>
            <person name="Chain P."/>
            <person name="Saunders E."/>
            <person name="Detter J.C."/>
            <person name="Brettin T."/>
            <person name="Rohde M."/>
            <person name="Goker M."/>
            <person name="Bristow J."/>
            <person name="Eisen J.A."/>
            <person name="Markowitz V."/>
            <person name="Hugenholtz P."/>
            <person name="Kyrpides N.C."/>
            <person name="Klenk H.P."/>
            <person name="Lucas S."/>
        </authorList>
    </citation>
    <scope>NUCLEOTIDE SEQUENCE [LARGE SCALE GENOMIC DNA]</scope>
    <source>
        <strain evidence="2">ATCC 43595 / DSM 2588 / LMG 13176 / NBRC 15968 / NCIMB 11800 / UQM 2034</strain>
    </source>
</reference>
<organism evidence="1 2">
    <name type="scientific">Chitinophaga pinensis (strain ATCC 43595 / DSM 2588 / LMG 13176 / NBRC 15968 / NCIMB 11800 / UQM 2034)</name>
    <dbReference type="NCBI Taxonomy" id="485918"/>
    <lineage>
        <taxon>Bacteria</taxon>
        <taxon>Pseudomonadati</taxon>
        <taxon>Bacteroidota</taxon>
        <taxon>Chitinophagia</taxon>
        <taxon>Chitinophagales</taxon>
        <taxon>Chitinophagaceae</taxon>
        <taxon>Chitinophaga</taxon>
    </lineage>
</organism>
<dbReference type="Gene3D" id="3.90.580.10">
    <property type="entry name" value="Zinc finger, CHC2-type domain"/>
    <property type="match status" value="1"/>
</dbReference>
<dbReference type="InterPro" id="IPR036977">
    <property type="entry name" value="DNA_primase_Znf_CHC2"/>
</dbReference>
<dbReference type="AlphaFoldDB" id="A0A979GTF3"/>
<dbReference type="GO" id="GO:0008270">
    <property type="term" value="F:zinc ion binding"/>
    <property type="evidence" value="ECO:0007669"/>
    <property type="project" value="InterPro"/>
</dbReference>
<name>A0A979GTF3_CHIPD</name>
<dbReference type="GO" id="GO:0006260">
    <property type="term" value="P:DNA replication"/>
    <property type="evidence" value="ECO:0007669"/>
    <property type="project" value="InterPro"/>
</dbReference>
<proteinExistence type="predicted"/>